<accession>A0A8S8X933</accession>
<evidence type="ECO:0000313" key="2">
    <source>
        <dbReference type="EMBL" id="GIL40498.1"/>
    </source>
</evidence>
<dbReference type="AlphaFoldDB" id="A0A8S8X933"/>
<feature type="compositionally biased region" description="Basic and acidic residues" evidence="1">
    <location>
        <begin position="39"/>
        <end position="50"/>
    </location>
</feature>
<protein>
    <submittedName>
        <fullName evidence="2">Uncharacterized protein</fullName>
    </submittedName>
</protein>
<dbReference type="EMBL" id="BOPV01000001">
    <property type="protein sequence ID" value="GIL40498.1"/>
    <property type="molecule type" value="Genomic_DNA"/>
</dbReference>
<dbReference type="Proteomes" id="UP000681075">
    <property type="component" value="Unassembled WGS sequence"/>
</dbReference>
<sequence length="50" mass="5122">MSLGGFGSYGGLGQMDVFGAVVPINVPSKIVTPSQAPAQDEHVEEDSKSS</sequence>
<name>A0A8S8X933_9PROT</name>
<evidence type="ECO:0000313" key="3">
    <source>
        <dbReference type="Proteomes" id="UP000681075"/>
    </source>
</evidence>
<comment type="caution">
    <text evidence="2">The sequence shown here is derived from an EMBL/GenBank/DDBJ whole genome shotgun (WGS) entry which is preliminary data.</text>
</comment>
<gene>
    <name evidence="2" type="ORF">TMPK1_27350</name>
</gene>
<organism evidence="2 3">
    <name type="scientific">Roseiterribacter gracilis</name>
    <dbReference type="NCBI Taxonomy" id="2812848"/>
    <lineage>
        <taxon>Bacteria</taxon>
        <taxon>Pseudomonadati</taxon>
        <taxon>Pseudomonadota</taxon>
        <taxon>Alphaproteobacteria</taxon>
        <taxon>Rhodospirillales</taxon>
        <taxon>Roseiterribacteraceae</taxon>
        <taxon>Roseiterribacter</taxon>
    </lineage>
</organism>
<feature type="region of interest" description="Disordered" evidence="1">
    <location>
        <begin position="30"/>
        <end position="50"/>
    </location>
</feature>
<keyword evidence="3" id="KW-1185">Reference proteome</keyword>
<evidence type="ECO:0000256" key="1">
    <source>
        <dbReference type="SAM" id="MobiDB-lite"/>
    </source>
</evidence>
<proteinExistence type="predicted"/>
<reference evidence="2" key="1">
    <citation type="submission" date="2021-02" db="EMBL/GenBank/DDBJ databases">
        <title>Genome sequence of Rhodospirillales sp. strain TMPK1 isolated from soil.</title>
        <authorList>
            <person name="Nakai R."/>
            <person name="Kusada H."/>
            <person name="Tamaki H."/>
        </authorList>
    </citation>
    <scope>NUCLEOTIDE SEQUENCE</scope>
    <source>
        <strain evidence="2">TMPK1</strain>
    </source>
</reference>